<protein>
    <submittedName>
        <fullName evidence="1">Uncharacterized protein</fullName>
    </submittedName>
</protein>
<dbReference type="EMBL" id="VDCJ01000344">
    <property type="protein sequence ID" value="MRU23782.1"/>
    <property type="molecule type" value="Genomic_DNA"/>
</dbReference>
<reference evidence="1" key="1">
    <citation type="submission" date="2019-05" db="EMBL/GenBank/DDBJ databases">
        <authorList>
            <person name="Castillo A."/>
            <person name="Giampetruzzi A."/>
            <person name="Landa B."/>
            <person name="Saponari M."/>
            <person name="Almeida R.P.P."/>
            <person name="Moralejo E."/>
            <person name="Marco-Noales E."/>
            <person name="Velasco-Amo M.P."/>
            <person name="Roman-Ecija M."/>
            <person name="Navarro I."/>
            <person name="Monterde A."/>
            <person name="Barbe S."/>
        </authorList>
    </citation>
    <scope>NUCLEOTIDE SEQUENCE</scope>
    <source>
        <strain evidence="1">XYL1981</strain>
    </source>
</reference>
<accession>A0A9Q4MJJ6</accession>
<name>A0A9Q4MJJ6_XYLFS</name>
<comment type="caution">
    <text evidence="1">The sequence shown here is derived from an EMBL/GenBank/DDBJ whole genome shotgun (WGS) entry which is preliminary data.</text>
</comment>
<dbReference type="Proteomes" id="UP000474061">
    <property type="component" value="Unassembled WGS sequence"/>
</dbReference>
<proteinExistence type="predicted"/>
<sequence>MRCNSFMIHRDTPLGGAKNCHWVFDHSEPVHSWLSDDAAIHADEMTKMNGSRIQRSLNQFWQ</sequence>
<gene>
    <name evidence="1" type="ORF">FG476_06740</name>
</gene>
<evidence type="ECO:0000313" key="2">
    <source>
        <dbReference type="Proteomes" id="UP000474061"/>
    </source>
</evidence>
<evidence type="ECO:0000313" key="1">
    <source>
        <dbReference type="EMBL" id="MRU23782.1"/>
    </source>
</evidence>
<reference evidence="1" key="2">
    <citation type="journal article" date="2020" name="Appl. Environ. Microbiol.">
        <title>Multiple intercontinental introductions associated with the emergence of a plant pathogen in Europe.</title>
        <authorList>
            <person name="Landa B.B."/>
            <person name="Castillo A.I."/>
            <person name="Giampetruzzi A."/>
            <person name="Kahn A."/>
            <person name="Roman-Ecija M."/>
            <person name="Velasco-Amo M.P."/>
            <person name="Navas-Cortes J.A."/>
            <person name="Marco-Noales E."/>
            <person name="Barbe S."/>
            <person name="Moralejo E."/>
            <person name="Coletta-Filho H.D."/>
            <person name="Saldarelli P."/>
            <person name="Saponari M."/>
            <person name="Almeida R.P.P."/>
        </authorList>
    </citation>
    <scope>NUCLEOTIDE SEQUENCE</scope>
    <source>
        <strain evidence="1">XYL1981</strain>
    </source>
</reference>
<organism evidence="1 2">
    <name type="scientific">Xylella fastidiosa subsp. multiplex</name>
    <dbReference type="NCBI Taxonomy" id="644357"/>
    <lineage>
        <taxon>Bacteria</taxon>
        <taxon>Pseudomonadati</taxon>
        <taxon>Pseudomonadota</taxon>
        <taxon>Gammaproteobacteria</taxon>
        <taxon>Lysobacterales</taxon>
        <taxon>Lysobacteraceae</taxon>
        <taxon>Xylella</taxon>
    </lineage>
</organism>
<dbReference type="AlphaFoldDB" id="A0A9Q4MJJ6"/>